<gene>
    <name evidence="1" type="ORF">A2Y98_00995</name>
</gene>
<proteinExistence type="predicted"/>
<dbReference type="STRING" id="1801992.A2Y98_00995"/>
<dbReference type="SUPFAM" id="SSF88713">
    <property type="entry name" value="Glycoside hydrolase/deacetylase"/>
    <property type="match status" value="1"/>
</dbReference>
<name>A0A1G2F9R6_9BACT</name>
<organism evidence="1 2">
    <name type="scientific">Candidatus Portnoybacteria bacterium RBG_19FT_COMBO_36_7</name>
    <dbReference type="NCBI Taxonomy" id="1801992"/>
    <lineage>
        <taxon>Bacteria</taxon>
        <taxon>Candidatus Portnoyibacteriota</taxon>
    </lineage>
</organism>
<dbReference type="Gene3D" id="3.20.20.370">
    <property type="entry name" value="Glycoside hydrolase/deacetylase"/>
    <property type="match status" value="1"/>
</dbReference>
<dbReference type="Proteomes" id="UP000179099">
    <property type="component" value="Unassembled WGS sequence"/>
</dbReference>
<dbReference type="InterPro" id="IPR011330">
    <property type="entry name" value="Glyco_hydro/deAcase_b/a-brl"/>
</dbReference>
<comment type="caution">
    <text evidence="1">The sequence shown here is derived from an EMBL/GenBank/DDBJ whole genome shotgun (WGS) entry which is preliminary data.</text>
</comment>
<dbReference type="EMBL" id="MHMW01000013">
    <property type="protein sequence ID" value="OGZ34360.1"/>
    <property type="molecule type" value="Genomic_DNA"/>
</dbReference>
<sequence length="322" mass="37153">MDEQEIKLPKGIFILSLDMELAWGTRGEKKLMGHYAKERQIIDSLLFLFEKYRIKATWAMVGHLFLDNCRPINGVNHPEIVRPNYKWLKGDWFDIDPASNIEKTPEWYGKDIVYKILNCRVAQEIGCHTFSHIIVGEPGCAADAFDSELKVCRNLAWQQGVGLKSFVFPKNMIGHLKTLKENNFLCFRGVNKNWYKYFPEKLKMIAHAIDNYFILPASAVSPIKEKGIWNLAGSYFYVHKSGWARFLPVSFRVAKSKAGIKKAVQQCKVFHLWFHPFNLASSPEELLAGLEKIFAYVNSWRQKGMLDNFTMGETAEYLNSQI</sequence>
<evidence type="ECO:0000313" key="1">
    <source>
        <dbReference type="EMBL" id="OGZ34360.1"/>
    </source>
</evidence>
<dbReference type="GO" id="GO:0005975">
    <property type="term" value="P:carbohydrate metabolic process"/>
    <property type="evidence" value="ECO:0007669"/>
    <property type="project" value="InterPro"/>
</dbReference>
<dbReference type="AlphaFoldDB" id="A0A1G2F9R6"/>
<evidence type="ECO:0000313" key="2">
    <source>
        <dbReference type="Proteomes" id="UP000179099"/>
    </source>
</evidence>
<accession>A0A1G2F9R6</accession>
<evidence type="ECO:0008006" key="3">
    <source>
        <dbReference type="Google" id="ProtNLM"/>
    </source>
</evidence>
<protein>
    <recommendedName>
        <fullName evidence="3">NodB homology domain-containing protein</fullName>
    </recommendedName>
</protein>
<reference evidence="1 2" key="1">
    <citation type="journal article" date="2016" name="Nat. Commun.">
        <title>Thousands of microbial genomes shed light on interconnected biogeochemical processes in an aquifer system.</title>
        <authorList>
            <person name="Anantharaman K."/>
            <person name="Brown C.T."/>
            <person name="Hug L.A."/>
            <person name="Sharon I."/>
            <person name="Castelle C.J."/>
            <person name="Probst A.J."/>
            <person name="Thomas B.C."/>
            <person name="Singh A."/>
            <person name="Wilkins M.J."/>
            <person name="Karaoz U."/>
            <person name="Brodie E.L."/>
            <person name="Williams K.H."/>
            <person name="Hubbard S.S."/>
            <person name="Banfield J.F."/>
        </authorList>
    </citation>
    <scope>NUCLEOTIDE SEQUENCE [LARGE SCALE GENOMIC DNA]</scope>
</reference>